<proteinExistence type="predicted"/>
<dbReference type="SUPFAM" id="SSF109854">
    <property type="entry name" value="DinB/YfiT-like putative metalloenzymes"/>
    <property type="match status" value="1"/>
</dbReference>
<dbReference type="Proteomes" id="UP000803844">
    <property type="component" value="Unassembled WGS sequence"/>
</dbReference>
<dbReference type="Pfam" id="PF09351">
    <property type="entry name" value="DUF1993"/>
    <property type="match status" value="1"/>
</dbReference>
<gene>
    <name evidence="1" type="ORF">M406DRAFT_357062</name>
</gene>
<accession>A0A9P4XXX9</accession>
<dbReference type="EMBL" id="MU032349">
    <property type="protein sequence ID" value="KAF3763387.1"/>
    <property type="molecule type" value="Genomic_DNA"/>
</dbReference>
<comment type="caution">
    <text evidence="1">The sequence shown here is derived from an EMBL/GenBank/DDBJ whole genome shotgun (WGS) entry which is preliminary data.</text>
</comment>
<dbReference type="PANTHER" id="PTHR36922:SF1">
    <property type="entry name" value="DUF1993 DOMAIN-CONTAINING PROTEIN"/>
    <property type="match status" value="1"/>
</dbReference>
<evidence type="ECO:0000313" key="2">
    <source>
        <dbReference type="Proteomes" id="UP000803844"/>
    </source>
</evidence>
<keyword evidence="2" id="KW-1185">Reference proteome</keyword>
<dbReference type="RefSeq" id="XP_040774348.1">
    <property type="nucleotide sequence ID" value="XM_040923582.1"/>
</dbReference>
<sequence>MAAKHTLYDAYFPLIFKALSTADYILDKAQAHAKENGLDPDVDYINAKLYEDMYPLGKQIQTLSRVVQRSIFHLTGLGPGDWGEEGKTFAELHARIQKTRDLVKQVKPEQINDREDEELELFKPGTQDKATVGDWVSTYLTANLFFHTVTAYNILRMKGVPLGKLDYLSQFLNE</sequence>
<organism evidence="1 2">
    <name type="scientific">Cryphonectria parasitica (strain ATCC 38755 / EP155)</name>
    <dbReference type="NCBI Taxonomy" id="660469"/>
    <lineage>
        <taxon>Eukaryota</taxon>
        <taxon>Fungi</taxon>
        <taxon>Dikarya</taxon>
        <taxon>Ascomycota</taxon>
        <taxon>Pezizomycotina</taxon>
        <taxon>Sordariomycetes</taxon>
        <taxon>Sordariomycetidae</taxon>
        <taxon>Diaporthales</taxon>
        <taxon>Cryphonectriaceae</taxon>
        <taxon>Cryphonectria-Endothia species complex</taxon>
        <taxon>Cryphonectria</taxon>
    </lineage>
</organism>
<evidence type="ECO:0008006" key="3">
    <source>
        <dbReference type="Google" id="ProtNLM"/>
    </source>
</evidence>
<dbReference type="InterPro" id="IPR018531">
    <property type="entry name" value="DUF1993"/>
</dbReference>
<dbReference type="InterPro" id="IPR034660">
    <property type="entry name" value="DinB/YfiT-like"/>
</dbReference>
<name>A0A9P4XXX9_CRYP1</name>
<protein>
    <recommendedName>
        <fullName evidence="3">DUF1993 domain-containing protein</fullName>
    </recommendedName>
</protein>
<dbReference type="PANTHER" id="PTHR36922">
    <property type="entry name" value="BLL2446 PROTEIN"/>
    <property type="match status" value="1"/>
</dbReference>
<dbReference type="GeneID" id="63840711"/>
<dbReference type="AlphaFoldDB" id="A0A9P4XXX9"/>
<dbReference type="Gene3D" id="1.20.120.450">
    <property type="entry name" value="dinb family like domain"/>
    <property type="match status" value="1"/>
</dbReference>
<evidence type="ECO:0000313" key="1">
    <source>
        <dbReference type="EMBL" id="KAF3763387.1"/>
    </source>
</evidence>
<reference evidence="1" key="1">
    <citation type="journal article" date="2020" name="Phytopathology">
        <title>Genome sequence of the chestnut blight fungus Cryphonectria parasitica EP155: A fundamental resource for an archetypical invasive plant pathogen.</title>
        <authorList>
            <person name="Crouch J.A."/>
            <person name="Dawe A."/>
            <person name="Aerts A."/>
            <person name="Barry K."/>
            <person name="Churchill A.C.L."/>
            <person name="Grimwood J."/>
            <person name="Hillman B."/>
            <person name="Milgroom M.G."/>
            <person name="Pangilinan J."/>
            <person name="Smith M."/>
            <person name="Salamov A."/>
            <person name="Schmutz J."/>
            <person name="Yadav J."/>
            <person name="Grigoriev I.V."/>
            <person name="Nuss D."/>
        </authorList>
    </citation>
    <scope>NUCLEOTIDE SEQUENCE</scope>
    <source>
        <strain evidence="1">EP155</strain>
    </source>
</reference>
<dbReference type="OrthoDB" id="3724345at2759"/>